<proteinExistence type="predicted"/>
<evidence type="ECO:0000313" key="2">
    <source>
        <dbReference type="Proteomes" id="UP000717328"/>
    </source>
</evidence>
<reference evidence="1" key="2">
    <citation type="submission" date="2021-10" db="EMBL/GenBank/DDBJ databases">
        <title>Phylogenomics reveals ancestral predisposition of the termite-cultivated fungus Termitomyces towards a domesticated lifestyle.</title>
        <authorList>
            <person name="Auxier B."/>
            <person name="Grum-Grzhimaylo A."/>
            <person name="Cardenas M.E."/>
            <person name="Lodge J.D."/>
            <person name="Laessoe T."/>
            <person name="Pedersen O."/>
            <person name="Smith M.E."/>
            <person name="Kuyper T.W."/>
            <person name="Franco-Molano E.A."/>
            <person name="Baroni T.J."/>
            <person name="Aanen D.K."/>
        </authorList>
    </citation>
    <scope>NUCLEOTIDE SEQUENCE</scope>
    <source>
        <strain evidence="1">D49</strain>
    </source>
</reference>
<organism evidence="1 2">
    <name type="scientific">Sphagnurus paluster</name>
    <dbReference type="NCBI Taxonomy" id="117069"/>
    <lineage>
        <taxon>Eukaryota</taxon>
        <taxon>Fungi</taxon>
        <taxon>Dikarya</taxon>
        <taxon>Basidiomycota</taxon>
        <taxon>Agaricomycotina</taxon>
        <taxon>Agaricomycetes</taxon>
        <taxon>Agaricomycetidae</taxon>
        <taxon>Agaricales</taxon>
        <taxon>Tricholomatineae</taxon>
        <taxon>Lyophyllaceae</taxon>
        <taxon>Sphagnurus</taxon>
    </lineage>
</organism>
<comment type="caution">
    <text evidence="1">The sequence shown here is derived from an EMBL/GenBank/DDBJ whole genome shotgun (WGS) entry which is preliminary data.</text>
</comment>
<name>A0A9P7GJM3_9AGAR</name>
<feature type="non-terminal residue" evidence="1">
    <location>
        <position position="128"/>
    </location>
</feature>
<evidence type="ECO:0000313" key="1">
    <source>
        <dbReference type="EMBL" id="KAG5649728.1"/>
    </source>
</evidence>
<dbReference type="Proteomes" id="UP000717328">
    <property type="component" value="Unassembled WGS sequence"/>
</dbReference>
<evidence type="ECO:0008006" key="3">
    <source>
        <dbReference type="Google" id="ProtNLM"/>
    </source>
</evidence>
<accession>A0A9P7GJM3</accession>
<dbReference type="EMBL" id="JABCKI010000754">
    <property type="protein sequence ID" value="KAG5649728.1"/>
    <property type="molecule type" value="Genomic_DNA"/>
</dbReference>
<dbReference type="AlphaFoldDB" id="A0A9P7GJM3"/>
<keyword evidence="2" id="KW-1185">Reference proteome</keyword>
<gene>
    <name evidence="1" type="ORF">H0H81_002336</name>
</gene>
<reference evidence="1" key="1">
    <citation type="submission" date="2021-02" db="EMBL/GenBank/DDBJ databases">
        <authorList>
            <person name="Nieuwenhuis M."/>
            <person name="Van De Peppel L.J.J."/>
        </authorList>
    </citation>
    <scope>NUCLEOTIDE SEQUENCE</scope>
    <source>
        <strain evidence="1">D49</strain>
    </source>
</reference>
<protein>
    <recommendedName>
        <fullName evidence="3">FBD domain-containing protein</fullName>
    </recommendedName>
</protein>
<sequence>MYPTLLSNIVHPQVHTLSAMHTLILMRVIFNTTMEVAAILAACPALETLALFPAKPTEHGHGMTSAAVLHECATARLPVLHKFTTAFYARNEHEFKLIVKAFADLLHAWSKNRSLNRTGADLALFFCH</sequence>